<keyword evidence="3" id="KW-0234">DNA repair</keyword>
<dbReference type="InterPro" id="IPR005122">
    <property type="entry name" value="Uracil-DNA_glycosylase-like"/>
</dbReference>
<dbReference type="EC" id="3.2.2.-" evidence="5"/>
<evidence type="ECO:0000313" key="5">
    <source>
        <dbReference type="EMBL" id="MFB8770931.1"/>
    </source>
</evidence>
<dbReference type="GeneID" id="91394270"/>
<dbReference type="Pfam" id="PF03167">
    <property type="entry name" value="UDG"/>
    <property type="match status" value="1"/>
</dbReference>
<protein>
    <submittedName>
        <fullName evidence="5">Mismatch-specific DNA-glycosylase</fullName>
        <ecNumber evidence="5">3.2.2.-</ecNumber>
    </submittedName>
</protein>
<keyword evidence="1" id="KW-0227">DNA damage</keyword>
<dbReference type="EMBL" id="JAYMRS010000016">
    <property type="protein sequence ID" value="MFB8770931.1"/>
    <property type="molecule type" value="Genomic_DNA"/>
</dbReference>
<organism evidence="5 6">
    <name type="scientific">Nocardiopsis alba</name>
    <dbReference type="NCBI Taxonomy" id="53437"/>
    <lineage>
        <taxon>Bacteria</taxon>
        <taxon>Bacillati</taxon>
        <taxon>Actinomycetota</taxon>
        <taxon>Actinomycetes</taxon>
        <taxon>Streptosporangiales</taxon>
        <taxon>Nocardiopsidaceae</taxon>
        <taxon>Nocardiopsis</taxon>
    </lineage>
</organism>
<dbReference type="SMART" id="SM00986">
    <property type="entry name" value="UDG"/>
    <property type="match status" value="1"/>
</dbReference>
<evidence type="ECO:0000259" key="4">
    <source>
        <dbReference type="SMART" id="SM00986"/>
    </source>
</evidence>
<sequence length="200" mass="21564">MDREGPVRGVGGLSRAELEAGRDLLLPDVLSEGLPVVFCGLNPGLTSAVRGHHFASPGNRFWPALARSGFTPGRYSPDRDGTLPELGMGFTNLVARATRGADELEPEEFVRGAEELRRKVLELRPGWLAFLGITGYRAGFGDRRAKVGPQETTIGGTRLWVLPNPSGRNAHWTPEGLAEEFGRLRAAAGLPDRSLPTGRS</sequence>
<evidence type="ECO:0000256" key="2">
    <source>
        <dbReference type="ARBA" id="ARBA00022801"/>
    </source>
</evidence>
<dbReference type="Proteomes" id="UP001585053">
    <property type="component" value="Unassembled WGS sequence"/>
</dbReference>
<dbReference type="InterPro" id="IPR036895">
    <property type="entry name" value="Uracil-DNA_glycosylase-like_sf"/>
</dbReference>
<dbReference type="PANTHER" id="PTHR12159">
    <property type="entry name" value="G/T AND G/U MISMATCH-SPECIFIC DNA GLYCOSYLASE"/>
    <property type="match status" value="1"/>
</dbReference>
<proteinExistence type="predicted"/>
<keyword evidence="2 5" id="KW-0378">Hydrolase</keyword>
<dbReference type="Gene3D" id="3.40.470.10">
    <property type="entry name" value="Uracil-DNA glycosylase-like domain"/>
    <property type="match status" value="1"/>
</dbReference>
<evidence type="ECO:0000256" key="1">
    <source>
        <dbReference type="ARBA" id="ARBA00022763"/>
    </source>
</evidence>
<dbReference type="RefSeq" id="WP_017532990.1">
    <property type="nucleotide sequence ID" value="NZ_BAZE01000018.1"/>
</dbReference>
<name>A0ABV5E262_9ACTN</name>
<dbReference type="PANTHER" id="PTHR12159:SF9">
    <property type="entry name" value="G_T MISMATCH-SPECIFIC THYMINE DNA GLYCOSYLASE"/>
    <property type="match status" value="1"/>
</dbReference>
<evidence type="ECO:0000313" key="6">
    <source>
        <dbReference type="Proteomes" id="UP001585053"/>
    </source>
</evidence>
<dbReference type="CDD" id="cd10028">
    <property type="entry name" value="UDG-F2_TDG_MUG"/>
    <property type="match status" value="1"/>
</dbReference>
<keyword evidence="6" id="KW-1185">Reference proteome</keyword>
<dbReference type="InterPro" id="IPR015637">
    <property type="entry name" value="MUG/TDG"/>
</dbReference>
<dbReference type="GO" id="GO:0016798">
    <property type="term" value="F:hydrolase activity, acting on glycosyl bonds"/>
    <property type="evidence" value="ECO:0007669"/>
    <property type="project" value="UniProtKB-KW"/>
</dbReference>
<accession>A0ABV5E262</accession>
<dbReference type="SUPFAM" id="SSF52141">
    <property type="entry name" value="Uracil-DNA glycosylase-like"/>
    <property type="match status" value="1"/>
</dbReference>
<feature type="domain" description="Uracil-DNA glycosylase-like" evidence="4">
    <location>
        <begin position="27"/>
        <end position="185"/>
    </location>
</feature>
<comment type="caution">
    <text evidence="5">The sequence shown here is derived from an EMBL/GenBank/DDBJ whole genome shotgun (WGS) entry which is preliminary data.</text>
</comment>
<evidence type="ECO:0000256" key="3">
    <source>
        <dbReference type="ARBA" id="ARBA00023204"/>
    </source>
</evidence>
<reference evidence="5 6" key="1">
    <citation type="submission" date="2024-01" db="EMBL/GenBank/DDBJ databases">
        <title>Genome mining of biosynthetic gene clusters to explore secondary metabolites of Streptomyces sp.</title>
        <authorList>
            <person name="Baig A."/>
            <person name="Ajitkumar Shintre N."/>
            <person name="Kumar H."/>
            <person name="Anbarasu A."/>
            <person name="Ramaiah S."/>
        </authorList>
    </citation>
    <scope>NUCLEOTIDE SEQUENCE [LARGE SCALE GENOMIC DNA]</scope>
    <source>
        <strain evidence="5 6">A01</strain>
    </source>
</reference>
<keyword evidence="5" id="KW-0326">Glycosidase</keyword>
<gene>
    <name evidence="5" type="ORF">VSQ78_24785</name>
</gene>
<dbReference type="SMART" id="SM00987">
    <property type="entry name" value="UreE_C"/>
    <property type="match status" value="1"/>
</dbReference>